<sequence length="158" mass="19351">MKGKYWKCYLFWLFGNDLFLSANCLPDFIKKMPTEKRMEYEALYEQQPYLTRTEFYDLCQDWAQKQGAVIKRKYREFRLHEERYIKQRDRILRDRLDRANGSDAAKNYLYELLDLQSNMNITLKIYETREEEMRHYILATVLQEATKIWNLLDPAHID</sequence>
<proteinExistence type="predicted"/>
<name>A0A1I8EHW3_WUCBA</name>
<evidence type="ECO:0000313" key="2">
    <source>
        <dbReference type="Proteomes" id="UP000093561"/>
    </source>
</evidence>
<feature type="chain" id="PRO_5009318199" evidence="1">
    <location>
        <begin position="25"/>
        <end position="158"/>
    </location>
</feature>
<protein>
    <submittedName>
        <fullName evidence="4">SXP/RAL-2 family protein Ani s 5-like cation-binding domain-containing protein</fullName>
    </submittedName>
</protein>
<evidence type="ECO:0000313" key="3">
    <source>
        <dbReference type="WBParaSite" id="maker-PairedContig_2101-snap-gene-0.2-mRNA-1"/>
    </source>
</evidence>
<dbReference type="AlphaFoldDB" id="A0A1I8EHW3"/>
<reference evidence="3" key="3">
    <citation type="submission" date="2016-11" db="UniProtKB">
        <authorList>
            <consortium name="WormBaseParasite"/>
        </authorList>
    </citation>
    <scope>IDENTIFICATION</scope>
    <source>
        <strain evidence="3 4">pt0022</strain>
    </source>
</reference>
<keyword evidence="1" id="KW-0732">Signal</keyword>
<evidence type="ECO:0000256" key="1">
    <source>
        <dbReference type="SAM" id="SignalP"/>
    </source>
</evidence>
<organism evidence="3">
    <name type="scientific">Wuchereria bancrofti</name>
    <dbReference type="NCBI Taxonomy" id="6293"/>
    <lineage>
        <taxon>Eukaryota</taxon>
        <taxon>Metazoa</taxon>
        <taxon>Ecdysozoa</taxon>
        <taxon>Nematoda</taxon>
        <taxon>Chromadorea</taxon>
        <taxon>Rhabditida</taxon>
        <taxon>Spirurina</taxon>
        <taxon>Spiruromorpha</taxon>
        <taxon>Filarioidea</taxon>
        <taxon>Onchocercidae</taxon>
        <taxon>Wuchereria</taxon>
    </lineage>
</organism>
<reference evidence="2" key="1">
    <citation type="submission" date="2015-03" db="EMBL/GenBank/DDBJ databases">
        <title>Wuchereria bancrofti Genome Sequencing Papua New Guinea Strain.</title>
        <authorList>
            <person name="Small S.T."/>
            <person name="Serre D."/>
            <person name="Zimmerman P.A."/>
        </authorList>
    </citation>
    <scope>NUCLEOTIDE SEQUENCE [LARGE SCALE GENOMIC DNA]</scope>
    <source>
        <strain evidence="2">pt0022</strain>
    </source>
</reference>
<accession>A0A1I8EHW3</accession>
<dbReference type="WBParaSite" id="mrna-Wban_02952">
    <property type="protein sequence ID" value="mrna-Wban_02952"/>
    <property type="gene ID" value="Wban_02952"/>
</dbReference>
<evidence type="ECO:0000313" key="4">
    <source>
        <dbReference type="WBParaSite" id="mrna-Wban_02952"/>
    </source>
</evidence>
<reference evidence="2" key="2">
    <citation type="journal article" date="2016" name="Mol. Ecol.">
        <title>Population genomics of the filarial nematode parasite Wuchereria bancrofti from mosquitoes.</title>
        <authorList>
            <person name="Small S.T."/>
            <person name="Reimer L.J."/>
            <person name="Tisch D.J."/>
            <person name="King C.L."/>
            <person name="Christensen B.M."/>
            <person name="Siba P.M."/>
            <person name="Kazura J.W."/>
            <person name="Serre D."/>
            <person name="Zimmerman P.A."/>
        </authorList>
    </citation>
    <scope>NUCLEOTIDE SEQUENCE</scope>
    <source>
        <strain evidence="2">pt0022</strain>
    </source>
</reference>
<dbReference type="Proteomes" id="UP000093561">
    <property type="component" value="Unassembled WGS sequence"/>
</dbReference>
<feature type="signal peptide" evidence="1">
    <location>
        <begin position="1"/>
        <end position="24"/>
    </location>
</feature>
<dbReference type="WBParaSite" id="maker-PairedContig_2101-snap-gene-0.2-mRNA-1">
    <property type="protein sequence ID" value="maker-PairedContig_2101-snap-gene-0.2-mRNA-1"/>
    <property type="gene ID" value="maker-PairedContig_2101-snap-gene-0.2"/>
</dbReference>